<keyword evidence="2" id="KW-0472">Membrane</keyword>
<dbReference type="AlphaFoldDB" id="A0A3S0IA02"/>
<sequence length="153" mass="15950">MNVPPDFTTLLLSGLRGPLRQLRRQRQAAVGGLLALLALLGGAAFQMRNGGGLSPQLYAAMQAQSASEHAGHTGHVGHAAPTQAPVSGSGKHASHDPKAHCGFCVTQAFGTEDLPLDLLAPAPDSLPTAIRLRPTAAQSWPRWTDARAPPENS</sequence>
<accession>A0A3S0IA02</accession>
<proteinExistence type="predicted"/>
<evidence type="ECO:0000256" key="1">
    <source>
        <dbReference type="SAM" id="MobiDB-lite"/>
    </source>
</evidence>
<keyword evidence="2" id="KW-1133">Transmembrane helix</keyword>
<dbReference type="Pfam" id="PF11162">
    <property type="entry name" value="DUF2946"/>
    <property type="match status" value="1"/>
</dbReference>
<protein>
    <submittedName>
        <fullName evidence="3">DUF2946 domain-containing protein</fullName>
    </submittedName>
</protein>
<evidence type="ECO:0000256" key="2">
    <source>
        <dbReference type="SAM" id="Phobius"/>
    </source>
</evidence>
<comment type="caution">
    <text evidence="3">The sequence shown here is derived from an EMBL/GenBank/DDBJ whole genome shotgun (WGS) entry which is preliminary data.</text>
</comment>
<organism evidence="3 4">
    <name type="scientific">Deinococcus radiophilus</name>
    <dbReference type="NCBI Taxonomy" id="32062"/>
    <lineage>
        <taxon>Bacteria</taxon>
        <taxon>Thermotogati</taxon>
        <taxon>Deinococcota</taxon>
        <taxon>Deinococci</taxon>
        <taxon>Deinococcales</taxon>
        <taxon>Deinococcaceae</taxon>
        <taxon>Deinococcus</taxon>
    </lineage>
</organism>
<dbReference type="EMBL" id="RXPE01000006">
    <property type="protein sequence ID" value="RTR28698.1"/>
    <property type="molecule type" value="Genomic_DNA"/>
</dbReference>
<evidence type="ECO:0000313" key="4">
    <source>
        <dbReference type="Proteomes" id="UP000277766"/>
    </source>
</evidence>
<dbReference type="RefSeq" id="WP_126351647.1">
    <property type="nucleotide sequence ID" value="NZ_RXPE01000006.1"/>
</dbReference>
<gene>
    <name evidence="3" type="ORF">EJ104_04920</name>
</gene>
<dbReference type="InterPro" id="IPR021333">
    <property type="entry name" value="DUF2946"/>
</dbReference>
<reference evidence="3 4" key="1">
    <citation type="submission" date="2018-12" db="EMBL/GenBank/DDBJ databases">
        <title>Deinococcus radiophilus ATCC 27603 genome sequencing and assembly.</title>
        <authorList>
            <person name="Maclea K.S."/>
            <person name="Maynard C.R."/>
        </authorList>
    </citation>
    <scope>NUCLEOTIDE SEQUENCE [LARGE SCALE GENOMIC DNA]</scope>
    <source>
        <strain evidence="3 4">ATCC 27603</strain>
    </source>
</reference>
<evidence type="ECO:0000313" key="3">
    <source>
        <dbReference type="EMBL" id="RTR28698.1"/>
    </source>
</evidence>
<keyword evidence="2" id="KW-0812">Transmembrane</keyword>
<feature type="transmembrane region" description="Helical" evidence="2">
    <location>
        <begin position="28"/>
        <end position="47"/>
    </location>
</feature>
<feature type="region of interest" description="Disordered" evidence="1">
    <location>
        <begin position="64"/>
        <end position="95"/>
    </location>
</feature>
<name>A0A3S0IA02_9DEIO</name>
<dbReference type="Proteomes" id="UP000277766">
    <property type="component" value="Unassembled WGS sequence"/>
</dbReference>
<keyword evidence="4" id="KW-1185">Reference proteome</keyword>